<evidence type="ECO:0000256" key="1">
    <source>
        <dbReference type="ARBA" id="ARBA00008874"/>
    </source>
</evidence>
<dbReference type="PROSITE" id="PS50011">
    <property type="entry name" value="PROTEIN_KINASE_DOM"/>
    <property type="match status" value="1"/>
</dbReference>
<feature type="compositionally biased region" description="Low complexity" evidence="4">
    <location>
        <begin position="354"/>
        <end position="374"/>
    </location>
</feature>
<comment type="caution">
    <text evidence="6">The sequence shown here is derived from an EMBL/GenBank/DDBJ whole genome shotgun (WGS) entry which is preliminary data.</text>
</comment>
<dbReference type="SMART" id="SM00220">
    <property type="entry name" value="S_TKc"/>
    <property type="match status" value="1"/>
</dbReference>
<dbReference type="InterPro" id="IPR017441">
    <property type="entry name" value="Protein_kinase_ATP_BS"/>
</dbReference>
<dbReference type="InterPro" id="IPR047173">
    <property type="entry name" value="STRAD_A/B-like"/>
</dbReference>
<keyword evidence="7" id="KW-1185">Reference proteome</keyword>
<evidence type="ECO:0000256" key="4">
    <source>
        <dbReference type="SAM" id="MobiDB-lite"/>
    </source>
</evidence>
<keyword evidence="2" id="KW-0547">Nucleotide-binding</keyword>
<dbReference type="PANTHER" id="PTHR48014:SF21">
    <property type="entry name" value="SERINE_THREONINE-PROTEIN KINASE FRAY2"/>
    <property type="match status" value="1"/>
</dbReference>
<keyword evidence="3" id="KW-0175">Coiled coil</keyword>
<evidence type="ECO:0000256" key="2">
    <source>
        <dbReference type="PROSITE-ProRule" id="PRU10141"/>
    </source>
</evidence>
<dbReference type="Pfam" id="PF00069">
    <property type="entry name" value="Pkinase"/>
    <property type="match status" value="1"/>
</dbReference>
<dbReference type="EMBL" id="JAPFFF010000006">
    <property type="protein sequence ID" value="KAK8888074.1"/>
    <property type="molecule type" value="Genomic_DNA"/>
</dbReference>
<evidence type="ECO:0000313" key="7">
    <source>
        <dbReference type="Proteomes" id="UP001470230"/>
    </source>
</evidence>
<proteinExistence type="inferred from homology"/>
<dbReference type="PANTHER" id="PTHR48014">
    <property type="entry name" value="SERINE/THREONINE-PROTEIN KINASE FRAY2"/>
    <property type="match status" value="1"/>
</dbReference>
<feature type="compositionally biased region" description="Basic and acidic residues" evidence="4">
    <location>
        <begin position="328"/>
        <end position="342"/>
    </location>
</feature>
<keyword evidence="2" id="KW-0067">ATP-binding</keyword>
<feature type="binding site" evidence="2">
    <location>
        <position position="41"/>
    </location>
    <ligand>
        <name>ATP</name>
        <dbReference type="ChEBI" id="CHEBI:30616"/>
    </ligand>
</feature>
<dbReference type="Gene3D" id="1.10.510.10">
    <property type="entry name" value="Transferase(Phosphotransferase) domain 1"/>
    <property type="match status" value="1"/>
</dbReference>
<evidence type="ECO:0000259" key="5">
    <source>
        <dbReference type="PROSITE" id="PS50011"/>
    </source>
</evidence>
<feature type="region of interest" description="Disordered" evidence="4">
    <location>
        <begin position="310"/>
        <end position="377"/>
    </location>
</feature>
<evidence type="ECO:0000313" key="6">
    <source>
        <dbReference type="EMBL" id="KAK8888074.1"/>
    </source>
</evidence>
<evidence type="ECO:0000256" key="3">
    <source>
        <dbReference type="SAM" id="Coils"/>
    </source>
</evidence>
<dbReference type="InterPro" id="IPR011009">
    <property type="entry name" value="Kinase-like_dom_sf"/>
</dbReference>
<reference evidence="6 7" key="1">
    <citation type="submission" date="2024-04" db="EMBL/GenBank/DDBJ databases">
        <title>Tritrichomonas musculus Genome.</title>
        <authorList>
            <person name="Alves-Ferreira E."/>
            <person name="Grigg M."/>
            <person name="Lorenzi H."/>
            <person name="Galac M."/>
        </authorList>
    </citation>
    <scope>NUCLEOTIDE SEQUENCE [LARGE SCALE GENOMIC DNA]</scope>
    <source>
        <strain evidence="6 7">EAF2021</strain>
    </source>
</reference>
<dbReference type="InterPro" id="IPR000719">
    <property type="entry name" value="Prot_kinase_dom"/>
</dbReference>
<dbReference type="Proteomes" id="UP001470230">
    <property type="component" value="Unassembled WGS sequence"/>
</dbReference>
<name>A0ABR2KAC9_9EUKA</name>
<feature type="coiled-coil region" evidence="3">
    <location>
        <begin position="466"/>
        <end position="507"/>
    </location>
</feature>
<sequence length="511" mass="56479">MSNDFPLDASKYKLLHLIGCGSTSEVHVAKCLTNNKELAIKIINLEAYPMEIDLLRQEVAFWSSSQHPTVVKYYNSFTSGTRLYILMECMSGGSVADILRYAFPNGFKDECIIATILYSILRALDYIHSNKELHRDVKPANALAGSDGQIKIGDFGVAASLLINPSRFTVIGTPCYMAPEVLQNTDGYTEKADIWSFGITAIELAMGSAPYASMAPLQIIQKVLKAPPPILTASSGFSQEFRDLVKACLNYDPSKRSTAHELLQYKFFQKVKGPEYIRDNVLVKLPPLEQRFPMLRQEMANHMMNNIQQVKEQPKSTKTEWNFDVESDSPKKSDESPIKDTKPAIPINPPAPPASAAITTSSSPSCSSTPSSSSVFSTQLSNISENASSNDINDKEEVHKKGRFIVKVKKQSPSILSDSTNQVSSNNDLTVPGISSSPLFDSPKPLIHSSSSLVPETNADPVDEEEARLQEIVDDLTLKVNNLLDEGKEIKKQIRQLLKEIQIVQNAQNKH</sequence>
<accession>A0ABR2KAC9</accession>
<gene>
    <name evidence="6" type="ORF">M9Y10_039134</name>
</gene>
<feature type="domain" description="Protein kinase" evidence="5">
    <location>
        <begin position="12"/>
        <end position="268"/>
    </location>
</feature>
<organism evidence="6 7">
    <name type="scientific">Tritrichomonas musculus</name>
    <dbReference type="NCBI Taxonomy" id="1915356"/>
    <lineage>
        <taxon>Eukaryota</taxon>
        <taxon>Metamonada</taxon>
        <taxon>Parabasalia</taxon>
        <taxon>Tritrichomonadida</taxon>
        <taxon>Tritrichomonadidae</taxon>
        <taxon>Tritrichomonas</taxon>
    </lineage>
</organism>
<dbReference type="SUPFAM" id="SSF56112">
    <property type="entry name" value="Protein kinase-like (PK-like)"/>
    <property type="match status" value="1"/>
</dbReference>
<comment type="similarity">
    <text evidence="1">Belongs to the protein kinase superfamily. STE Ser/Thr protein kinase family. STE20 subfamily.</text>
</comment>
<protein>
    <recommendedName>
        <fullName evidence="5">Protein kinase domain-containing protein</fullName>
    </recommendedName>
</protein>
<dbReference type="PROSITE" id="PS00107">
    <property type="entry name" value="PROTEIN_KINASE_ATP"/>
    <property type="match status" value="1"/>
</dbReference>